<keyword evidence="5 8" id="KW-0812">Transmembrane</keyword>
<feature type="transmembrane region" description="Helical" evidence="8">
    <location>
        <begin position="218"/>
        <end position="237"/>
    </location>
</feature>
<dbReference type="CDD" id="cd06579">
    <property type="entry name" value="TM_PBP1_transp_AraH_like"/>
    <property type="match status" value="1"/>
</dbReference>
<evidence type="ECO:0000256" key="8">
    <source>
        <dbReference type="SAM" id="Phobius"/>
    </source>
</evidence>
<keyword evidence="4" id="KW-0997">Cell inner membrane</keyword>
<feature type="transmembrane region" description="Helical" evidence="8">
    <location>
        <begin position="53"/>
        <end position="72"/>
    </location>
</feature>
<comment type="caution">
    <text evidence="9">The sequence shown here is derived from an EMBL/GenBank/DDBJ whole genome shotgun (WGS) entry which is preliminary data.</text>
</comment>
<feature type="transmembrane region" description="Helical" evidence="8">
    <location>
        <begin position="165"/>
        <end position="187"/>
    </location>
</feature>
<dbReference type="Pfam" id="PF02653">
    <property type="entry name" value="BPD_transp_2"/>
    <property type="match status" value="1"/>
</dbReference>
<evidence type="ECO:0000256" key="6">
    <source>
        <dbReference type="ARBA" id="ARBA00022989"/>
    </source>
</evidence>
<reference evidence="9 10" key="1">
    <citation type="submission" date="2020-07" db="EMBL/GenBank/DDBJ databases">
        <authorList>
            <person name="Feng X."/>
        </authorList>
    </citation>
    <scope>NUCLEOTIDE SEQUENCE [LARGE SCALE GENOMIC DNA]</scope>
    <source>
        <strain evidence="9 10">JCM23202</strain>
    </source>
</reference>
<dbReference type="Proteomes" id="UP000526501">
    <property type="component" value="Unassembled WGS sequence"/>
</dbReference>
<feature type="transmembrane region" description="Helical" evidence="8">
    <location>
        <begin position="275"/>
        <end position="294"/>
    </location>
</feature>
<evidence type="ECO:0000256" key="4">
    <source>
        <dbReference type="ARBA" id="ARBA00022519"/>
    </source>
</evidence>
<keyword evidence="10" id="KW-1185">Reference proteome</keyword>
<dbReference type="RefSeq" id="WP_185661882.1">
    <property type="nucleotide sequence ID" value="NZ_CAWPOO010000013.1"/>
</dbReference>
<evidence type="ECO:0000256" key="5">
    <source>
        <dbReference type="ARBA" id="ARBA00022692"/>
    </source>
</evidence>
<feature type="transmembrane region" description="Helical" evidence="8">
    <location>
        <begin position="99"/>
        <end position="121"/>
    </location>
</feature>
<protein>
    <submittedName>
        <fullName evidence="9">ABC transporter permease</fullName>
    </submittedName>
</protein>
<evidence type="ECO:0000256" key="2">
    <source>
        <dbReference type="ARBA" id="ARBA00022448"/>
    </source>
</evidence>
<evidence type="ECO:0000256" key="3">
    <source>
        <dbReference type="ARBA" id="ARBA00022475"/>
    </source>
</evidence>
<organism evidence="9 10">
    <name type="scientific">Pelagicoccus albus</name>
    <dbReference type="NCBI Taxonomy" id="415222"/>
    <lineage>
        <taxon>Bacteria</taxon>
        <taxon>Pseudomonadati</taxon>
        <taxon>Verrucomicrobiota</taxon>
        <taxon>Opitutia</taxon>
        <taxon>Puniceicoccales</taxon>
        <taxon>Pelagicoccaceae</taxon>
        <taxon>Pelagicoccus</taxon>
    </lineage>
</organism>
<evidence type="ECO:0000313" key="9">
    <source>
        <dbReference type="EMBL" id="MBC2608025.1"/>
    </source>
</evidence>
<gene>
    <name evidence="9" type="ORF">H5P27_18370</name>
</gene>
<keyword evidence="7 8" id="KW-0472">Membrane</keyword>
<evidence type="ECO:0000313" key="10">
    <source>
        <dbReference type="Proteomes" id="UP000526501"/>
    </source>
</evidence>
<proteinExistence type="predicted"/>
<dbReference type="AlphaFoldDB" id="A0A7X1BBR5"/>
<feature type="transmembrane region" description="Helical" evidence="8">
    <location>
        <begin position="20"/>
        <end position="41"/>
    </location>
</feature>
<comment type="subcellular location">
    <subcellularLocation>
        <location evidence="1">Cell membrane</location>
        <topology evidence="1">Multi-pass membrane protein</topology>
    </subcellularLocation>
</comment>
<dbReference type="PANTHER" id="PTHR32196">
    <property type="entry name" value="ABC TRANSPORTER PERMEASE PROTEIN YPHD-RELATED-RELATED"/>
    <property type="match status" value="1"/>
</dbReference>
<evidence type="ECO:0000256" key="1">
    <source>
        <dbReference type="ARBA" id="ARBA00004651"/>
    </source>
</evidence>
<dbReference type="InterPro" id="IPR001851">
    <property type="entry name" value="ABC_transp_permease"/>
</dbReference>
<dbReference type="GO" id="GO:0005886">
    <property type="term" value="C:plasma membrane"/>
    <property type="evidence" value="ECO:0007669"/>
    <property type="project" value="UniProtKB-SubCell"/>
</dbReference>
<feature type="transmembrane region" description="Helical" evidence="8">
    <location>
        <begin position="128"/>
        <end position="145"/>
    </location>
</feature>
<dbReference type="GO" id="GO:0022857">
    <property type="term" value="F:transmembrane transporter activity"/>
    <property type="evidence" value="ECO:0007669"/>
    <property type="project" value="InterPro"/>
</dbReference>
<name>A0A7X1BBR5_9BACT</name>
<dbReference type="PANTHER" id="PTHR32196:SF21">
    <property type="entry name" value="ABC TRANSPORTER PERMEASE PROTEIN YPHD-RELATED"/>
    <property type="match status" value="1"/>
</dbReference>
<accession>A0A7X1BBR5</accession>
<keyword evidence="3" id="KW-1003">Cell membrane</keyword>
<evidence type="ECO:0000256" key="7">
    <source>
        <dbReference type="ARBA" id="ARBA00023136"/>
    </source>
</evidence>
<keyword evidence="2" id="KW-0813">Transport</keyword>
<sequence length="322" mass="34044">MEYLDKLRNATNAVEFAKRNGIYIVLLLLVFFFSIASENFLVSNNLLNVARQVSMLGIASVGFAFVLLLGGIDLSVGSNITLVNIVGGWCMVNAGMHPALAIVLALSMATFIGFANGWIIANLNMPPLIVTLAMMIIVEGLAYLICEGLPIYGFPASFAVIGQGYVGPIPIPVIIMVVILSIGAFILNKTYFGRYFYAVGGNEEAAKLSGIKVKNVKYLVYSLSGFFAGLAGIVILSRTNSAQVLAGKGLEFDILTACVLGGVSVTGGFGRISNVVAGVLILGVLSNGLVLMNVTQFSQMVIKGAVLMIAVAFDCLQHRKAS</sequence>
<dbReference type="EMBL" id="JACHVC010000013">
    <property type="protein sequence ID" value="MBC2608025.1"/>
    <property type="molecule type" value="Genomic_DNA"/>
</dbReference>
<keyword evidence="6 8" id="KW-1133">Transmembrane helix</keyword>